<organism evidence="2 3">
    <name type="scientific">Saccharomyces cerevisiae (strain Kyokai no. 7 / NBRC 101557)</name>
    <name type="common">Baker's yeast</name>
    <dbReference type="NCBI Taxonomy" id="721032"/>
    <lineage>
        <taxon>Eukaryota</taxon>
        <taxon>Fungi</taxon>
        <taxon>Dikarya</taxon>
        <taxon>Ascomycota</taxon>
        <taxon>Saccharomycotina</taxon>
        <taxon>Saccharomycetes</taxon>
        <taxon>Saccharomycetales</taxon>
        <taxon>Saccharomycetaceae</taxon>
        <taxon>Saccharomyces</taxon>
    </lineage>
</organism>
<feature type="signal peptide" evidence="1">
    <location>
        <begin position="1"/>
        <end position="18"/>
    </location>
</feature>
<accession>G2WHG1</accession>
<dbReference type="AlphaFoldDB" id="G2WHG1"/>
<gene>
    <name evidence="2" type="primary">K7_PGU1a</name>
    <name evidence="2" type="ORF">SYK7_040871</name>
</gene>
<reference evidence="2 3" key="1">
    <citation type="journal article" date="2011" name="DNA Res.">
        <title>Whole-genome sequencing of sake yeast Saccharomyces cerevisiae Kyokai no. 7.</title>
        <authorList>
            <person name="Akao T."/>
            <person name="Yashiro I."/>
            <person name="Hosoyama A."/>
            <person name="Kitagaki H."/>
            <person name="Horikawa H."/>
            <person name="Watanabe D."/>
            <person name="Akada R."/>
            <person name="Ando Y."/>
            <person name="Harashima S."/>
            <person name="Inoue T."/>
            <person name="Inoue Y."/>
            <person name="Kajiwara S."/>
            <person name="Kitamoto K."/>
            <person name="Kitamoto N."/>
            <person name="Kobayashi O."/>
            <person name="Kuhara S."/>
            <person name="Masubuchi T."/>
            <person name="Mizoguchi H."/>
            <person name="Nakao Y."/>
            <person name="Nakazato A."/>
            <person name="Namise M."/>
            <person name="Oba T."/>
            <person name="Ogata T."/>
            <person name="Ohta A."/>
            <person name="Sato M."/>
            <person name="Shibasaki S."/>
            <person name="Takatsume Y."/>
            <person name="Tanimoto S."/>
            <person name="Tsuboi H."/>
            <person name="Nishimura A."/>
            <person name="Yoda K."/>
            <person name="Ishikawa T."/>
            <person name="Iwashita K."/>
            <person name="Fujita N."/>
            <person name="Shimoi H."/>
        </authorList>
    </citation>
    <scope>NUCLEOTIDE SEQUENCE [LARGE SCALE GENOMIC DNA]</scope>
    <source>
        <strain evidence="3">Kyokai no. 7 / NBRC 101557</strain>
    </source>
</reference>
<proteinExistence type="predicted"/>
<evidence type="ECO:0000256" key="1">
    <source>
        <dbReference type="SAM" id="SignalP"/>
    </source>
</evidence>
<comment type="caution">
    <text evidence="2">The sequence shown here is derived from an EMBL/GenBank/DDBJ whole genome shotgun (WGS) entry which is preliminary data.</text>
</comment>
<evidence type="ECO:0000313" key="2">
    <source>
        <dbReference type="EMBL" id="GAA24504.1"/>
    </source>
</evidence>
<dbReference type="HOGENOM" id="CLU_3015969_0_0_1"/>
<keyword evidence="1" id="KW-0732">Signal</keyword>
<feature type="chain" id="PRO_5003438512" evidence="1">
    <location>
        <begin position="19"/>
        <end position="56"/>
    </location>
</feature>
<evidence type="ECO:0000313" key="3">
    <source>
        <dbReference type="Proteomes" id="UP000001608"/>
    </source>
</evidence>
<dbReference type="EMBL" id="DG000046">
    <property type="protein sequence ID" value="GAA24504.1"/>
    <property type="molecule type" value="Genomic_DNA"/>
</dbReference>
<name>G2WHG1_YEASK</name>
<protein>
    <submittedName>
        <fullName evidence="2">K7_Pgu1ap</fullName>
    </submittedName>
</protein>
<sequence length="56" mass="5703">MISANSLLISTLCAFAIATPLSKRDSCTLTGSSLSSLSTVKKCSSIVIKDLTVPAG</sequence>
<dbReference type="Proteomes" id="UP000001608">
    <property type="component" value="Chromosome 10"/>
</dbReference>